<keyword evidence="6" id="KW-1185">Reference proteome</keyword>
<dbReference type="SUPFAM" id="SSF53756">
    <property type="entry name" value="UDP-Glycosyltransferase/glycogen phosphorylase"/>
    <property type="match status" value="1"/>
</dbReference>
<keyword evidence="2" id="KW-0808">Transferase</keyword>
<dbReference type="InterPro" id="IPR050271">
    <property type="entry name" value="UDP-glycosyltransferase"/>
</dbReference>
<evidence type="ECO:0000256" key="2">
    <source>
        <dbReference type="ARBA" id="ARBA00022679"/>
    </source>
</evidence>
<evidence type="ECO:0000256" key="3">
    <source>
        <dbReference type="SAM" id="SignalP"/>
    </source>
</evidence>
<gene>
    <name evidence="5" type="ORF">TWF694_006193</name>
</gene>
<dbReference type="Gene3D" id="3.40.50.2000">
    <property type="entry name" value="Glycogen Phosphorylase B"/>
    <property type="match status" value="1"/>
</dbReference>
<dbReference type="PANTHER" id="PTHR48043">
    <property type="entry name" value="EG:EG0003.4 PROTEIN-RELATED"/>
    <property type="match status" value="1"/>
</dbReference>
<evidence type="ECO:0000313" key="6">
    <source>
        <dbReference type="Proteomes" id="UP001365542"/>
    </source>
</evidence>
<dbReference type="Proteomes" id="UP001365542">
    <property type="component" value="Unassembled WGS sequence"/>
</dbReference>
<dbReference type="Pfam" id="PF06722">
    <property type="entry name" value="EryCIII-like_C"/>
    <property type="match status" value="1"/>
</dbReference>
<evidence type="ECO:0000259" key="4">
    <source>
        <dbReference type="Pfam" id="PF06722"/>
    </source>
</evidence>
<accession>A0AAV9WU17</accession>
<comment type="caution">
    <text evidence="5">The sequence shown here is derived from an EMBL/GenBank/DDBJ whole genome shotgun (WGS) entry which is preliminary data.</text>
</comment>
<proteinExistence type="predicted"/>
<feature type="domain" description="Erythromycin biosynthesis protein CIII-like C-terminal" evidence="4">
    <location>
        <begin position="366"/>
        <end position="490"/>
    </location>
</feature>
<sequence length="518" mass="57696">MMRRAALVAALATIIALPYFQFTKNSNDDKFLFQNVQGKNNTVLFLTDDHHGFCNVHLASVYSLLENHPQIIIHYASFPKNNERLQHIASLATRNGSGGKDVTFYPLPGLGYAGAIDREIGRQENIRHGPGLAAARKLAGNFRYYLAPWSVEEYLALYESVSEVIEQVDPAVIVIDTFFSPGIDATRDKRRLHALVTPNLFSDLTPAAQPAWTLFWKYPALGSGFPYPVPWRYIPENIYANFQIIRGMLSLPDIAAKKDFLREKGIKRPIDFMGLYRPDVPWITQTLSGAHLPLVVPPNVTLAGPINLAGLEEKTSAVQELLDWITKPTVLISLGSGFSYLEYDAKAMLEAIQAVLTETDVQIIWKMDKLVPFDDEFIKTALQAWPDRLRIEKWLAAEPPTLVQHKNVIAFVHHGGAGCFHDAIEGGVLQIILPQWADLYNFAELAQYLGVGIWACQETSPSWNPECLYHAFMQVVKDSSTKARMANNAASFAQLASKVKGRDVAAQEIARLAASGYS</sequence>
<name>A0AAV9WU17_9PEZI</name>
<evidence type="ECO:0000313" key="5">
    <source>
        <dbReference type="EMBL" id="KAK6523310.1"/>
    </source>
</evidence>
<protein>
    <recommendedName>
        <fullName evidence="4">Erythromycin biosynthesis protein CIII-like C-terminal domain-containing protein</fullName>
    </recommendedName>
</protein>
<reference evidence="5 6" key="1">
    <citation type="submission" date="2019-10" db="EMBL/GenBank/DDBJ databases">
        <authorList>
            <person name="Palmer J.M."/>
        </authorList>
    </citation>
    <scope>NUCLEOTIDE SEQUENCE [LARGE SCALE GENOMIC DNA]</scope>
    <source>
        <strain evidence="5 6">TWF694</strain>
    </source>
</reference>
<dbReference type="AlphaFoldDB" id="A0AAV9WU17"/>
<dbReference type="GO" id="GO:0008194">
    <property type="term" value="F:UDP-glycosyltransferase activity"/>
    <property type="evidence" value="ECO:0007669"/>
    <property type="project" value="TreeGrafter"/>
</dbReference>
<feature type="signal peptide" evidence="3">
    <location>
        <begin position="1"/>
        <end position="16"/>
    </location>
</feature>
<dbReference type="EMBL" id="JAVHJO010000019">
    <property type="protein sequence ID" value="KAK6523310.1"/>
    <property type="molecule type" value="Genomic_DNA"/>
</dbReference>
<evidence type="ECO:0000256" key="1">
    <source>
        <dbReference type="ARBA" id="ARBA00022676"/>
    </source>
</evidence>
<dbReference type="PANTHER" id="PTHR48043:SF145">
    <property type="entry name" value="FI06409P-RELATED"/>
    <property type="match status" value="1"/>
</dbReference>
<keyword evidence="1" id="KW-0328">Glycosyltransferase</keyword>
<organism evidence="5 6">
    <name type="scientific">Orbilia ellipsospora</name>
    <dbReference type="NCBI Taxonomy" id="2528407"/>
    <lineage>
        <taxon>Eukaryota</taxon>
        <taxon>Fungi</taxon>
        <taxon>Dikarya</taxon>
        <taxon>Ascomycota</taxon>
        <taxon>Pezizomycotina</taxon>
        <taxon>Orbiliomycetes</taxon>
        <taxon>Orbiliales</taxon>
        <taxon>Orbiliaceae</taxon>
        <taxon>Orbilia</taxon>
    </lineage>
</organism>
<dbReference type="InterPro" id="IPR010610">
    <property type="entry name" value="EryCIII-like_C"/>
</dbReference>
<feature type="chain" id="PRO_5043833040" description="Erythromycin biosynthesis protein CIII-like C-terminal domain-containing protein" evidence="3">
    <location>
        <begin position="17"/>
        <end position="518"/>
    </location>
</feature>
<keyword evidence="3" id="KW-0732">Signal</keyword>